<dbReference type="InterPro" id="IPR000540">
    <property type="entry name" value="Flag_MotA_CS"/>
</dbReference>
<dbReference type="RefSeq" id="WP_119628938.1">
    <property type="nucleotide sequence ID" value="NZ_AP017928.1"/>
</dbReference>
<keyword evidence="17" id="KW-1185">Reference proteome</keyword>
<dbReference type="GO" id="GO:0005886">
    <property type="term" value="C:plasma membrane"/>
    <property type="evidence" value="ECO:0007669"/>
    <property type="project" value="UniProtKB-SubCell"/>
</dbReference>
<gene>
    <name evidence="16" type="ORF">sS8_1353</name>
</gene>
<evidence type="ECO:0000259" key="14">
    <source>
        <dbReference type="Pfam" id="PF01618"/>
    </source>
</evidence>
<evidence type="ECO:0000256" key="9">
    <source>
        <dbReference type="ARBA" id="ARBA00022781"/>
    </source>
</evidence>
<feature type="transmembrane region" description="Helical" evidence="13">
    <location>
        <begin position="7"/>
        <end position="29"/>
    </location>
</feature>
<dbReference type="InterPro" id="IPR002898">
    <property type="entry name" value="MotA_ExbB_proton_chnl"/>
</dbReference>
<dbReference type="InterPro" id="IPR022522">
    <property type="entry name" value="Flagellar_motor_stator_MotA"/>
</dbReference>
<keyword evidence="3" id="KW-0813">Transport</keyword>
<comment type="subcellular location">
    <subcellularLocation>
        <location evidence="1">Cell inner membrane</location>
        <topology evidence="1">Multi-pass membrane protein</topology>
    </subcellularLocation>
</comment>
<dbReference type="KEGG" id="mmai:sS8_1353"/>
<keyword evidence="12 13" id="KW-0472">Membrane</keyword>
<evidence type="ECO:0000256" key="3">
    <source>
        <dbReference type="ARBA" id="ARBA00022448"/>
    </source>
</evidence>
<keyword evidence="11" id="KW-0406">Ion transport</keyword>
<evidence type="ECO:0000256" key="13">
    <source>
        <dbReference type="SAM" id="Phobius"/>
    </source>
</evidence>
<dbReference type="Proteomes" id="UP000266313">
    <property type="component" value="Chromosome"/>
</dbReference>
<keyword evidence="9" id="KW-0375">Hydrogen ion transport</keyword>
<proteinExistence type="inferred from homology"/>
<sequence length="284" mass="30566">MFVIIGYIIVVGAILGGFLMAGGHIGVLIQPNEAVIIFGGALGAFIVSSNPKVLKAVVGALIGALQGSKYNQAFYLETLTLLYRIFNKVRQNGLLSIEVDIEIPDQSEVFKSAPKVLADRHAVEFITDYLRLMTSGSLDVHQIDNLMDIDIETHHEEGHLPIQALQRLADGMPAFGIVAAVMGVVHTMESVGLPPAELGKLIAAALVGTFLGILVAYGFISPLAGLLEQRLAESTKYYQSIKAGLIASMNGYAPATAVEFARKSMFSAERPEFSVLEKHLKDSR</sequence>
<comment type="similarity">
    <text evidence="2">Belongs to the MotA family.</text>
</comment>
<keyword evidence="6" id="KW-0997">Cell inner membrane</keyword>
<evidence type="ECO:0000256" key="8">
    <source>
        <dbReference type="ARBA" id="ARBA00022779"/>
    </source>
</evidence>
<evidence type="ECO:0000313" key="16">
    <source>
        <dbReference type="EMBL" id="BBA33313.1"/>
    </source>
</evidence>
<dbReference type="Pfam" id="PF01618">
    <property type="entry name" value="MotA_ExbB"/>
    <property type="match status" value="1"/>
</dbReference>
<evidence type="ECO:0000256" key="2">
    <source>
        <dbReference type="ARBA" id="ARBA00008038"/>
    </source>
</evidence>
<dbReference type="GO" id="GO:0071978">
    <property type="term" value="P:bacterial-type flagellum-dependent swarming motility"/>
    <property type="evidence" value="ECO:0007669"/>
    <property type="project" value="InterPro"/>
</dbReference>
<dbReference type="EMBL" id="AP017928">
    <property type="protein sequence ID" value="BBA33313.1"/>
    <property type="molecule type" value="Genomic_DNA"/>
</dbReference>
<keyword evidence="16" id="KW-0282">Flagellum</keyword>
<evidence type="ECO:0000256" key="11">
    <source>
        <dbReference type="ARBA" id="ARBA00023065"/>
    </source>
</evidence>
<dbReference type="InterPro" id="IPR047055">
    <property type="entry name" value="MotA-like"/>
</dbReference>
<accession>A0A250KNQ3</accession>
<evidence type="ECO:0000256" key="10">
    <source>
        <dbReference type="ARBA" id="ARBA00022989"/>
    </source>
</evidence>
<evidence type="ECO:0000256" key="12">
    <source>
        <dbReference type="ARBA" id="ARBA00023136"/>
    </source>
</evidence>
<evidence type="ECO:0000256" key="1">
    <source>
        <dbReference type="ARBA" id="ARBA00004429"/>
    </source>
</evidence>
<evidence type="ECO:0000256" key="6">
    <source>
        <dbReference type="ARBA" id="ARBA00022519"/>
    </source>
</evidence>
<evidence type="ECO:0000259" key="15">
    <source>
        <dbReference type="Pfam" id="PF20560"/>
    </source>
</evidence>
<keyword evidence="10 13" id="KW-1133">Transmembrane helix</keyword>
<dbReference type="GO" id="GO:0006935">
    <property type="term" value="P:chemotaxis"/>
    <property type="evidence" value="ECO:0007669"/>
    <property type="project" value="UniProtKB-KW"/>
</dbReference>
<evidence type="ECO:0000256" key="5">
    <source>
        <dbReference type="ARBA" id="ARBA00022500"/>
    </source>
</evidence>
<evidence type="ECO:0000313" key="17">
    <source>
        <dbReference type="Proteomes" id="UP000266313"/>
    </source>
</evidence>
<feature type="domain" description="Motility protein A N-terminal" evidence="15">
    <location>
        <begin position="4"/>
        <end position="93"/>
    </location>
</feature>
<keyword evidence="4" id="KW-1003">Cell membrane</keyword>
<dbReference type="PROSITE" id="PS01307">
    <property type="entry name" value="MOTA"/>
    <property type="match status" value="1"/>
</dbReference>
<reference evidence="16 17" key="1">
    <citation type="submission" date="2016-12" db="EMBL/GenBank/DDBJ databases">
        <title>Genome sequencing of Methylocaldum marinum.</title>
        <authorList>
            <person name="Takeuchi M."/>
            <person name="Kamagata Y."/>
            <person name="Hiraoka S."/>
            <person name="Oshima K."/>
            <person name="Hattori M."/>
            <person name="Iwasaki W."/>
        </authorList>
    </citation>
    <scope>NUCLEOTIDE SEQUENCE [LARGE SCALE GENOMIC DNA]</scope>
    <source>
        <strain evidence="16 17">S8</strain>
    </source>
</reference>
<dbReference type="OrthoDB" id="9782603at2"/>
<dbReference type="PANTHER" id="PTHR30433">
    <property type="entry name" value="CHEMOTAXIS PROTEIN MOTA"/>
    <property type="match status" value="1"/>
</dbReference>
<dbReference type="AlphaFoldDB" id="A0A250KNQ3"/>
<dbReference type="GO" id="GO:1902600">
    <property type="term" value="P:proton transmembrane transport"/>
    <property type="evidence" value="ECO:0007669"/>
    <property type="project" value="UniProtKB-KW"/>
</dbReference>
<dbReference type="Pfam" id="PF20560">
    <property type="entry name" value="MotA_N"/>
    <property type="match status" value="1"/>
</dbReference>
<keyword evidence="16" id="KW-0966">Cell projection</keyword>
<feature type="transmembrane region" description="Helical" evidence="13">
    <location>
        <begin position="198"/>
        <end position="220"/>
    </location>
</feature>
<dbReference type="PANTHER" id="PTHR30433:SF4">
    <property type="entry name" value="MOTILITY PROTEIN A"/>
    <property type="match status" value="1"/>
</dbReference>
<dbReference type="NCBIfam" id="TIGR03818">
    <property type="entry name" value="MotA1"/>
    <property type="match status" value="1"/>
</dbReference>
<protein>
    <submittedName>
        <fullName evidence="16">Flagellar motor protein MotA</fullName>
    </submittedName>
</protein>
<keyword evidence="8" id="KW-0283">Flagellar rotation</keyword>
<name>A0A250KNQ3_9GAMM</name>
<feature type="transmembrane region" description="Helical" evidence="13">
    <location>
        <begin position="168"/>
        <end position="186"/>
    </location>
</feature>
<keyword evidence="5" id="KW-0145">Chemotaxis</keyword>
<organism evidence="16 17">
    <name type="scientific">Methylocaldum marinum</name>
    <dbReference type="NCBI Taxonomy" id="1432792"/>
    <lineage>
        <taxon>Bacteria</taxon>
        <taxon>Pseudomonadati</taxon>
        <taxon>Pseudomonadota</taxon>
        <taxon>Gammaproteobacteria</taxon>
        <taxon>Methylococcales</taxon>
        <taxon>Methylococcaceae</taxon>
        <taxon>Methylocaldum</taxon>
    </lineage>
</organism>
<evidence type="ECO:0000256" key="7">
    <source>
        <dbReference type="ARBA" id="ARBA00022692"/>
    </source>
</evidence>
<keyword evidence="16" id="KW-0969">Cilium</keyword>
<keyword evidence="7 13" id="KW-0812">Transmembrane</keyword>
<feature type="transmembrane region" description="Helical" evidence="13">
    <location>
        <begin position="35"/>
        <end position="54"/>
    </location>
</feature>
<evidence type="ECO:0000256" key="4">
    <source>
        <dbReference type="ARBA" id="ARBA00022475"/>
    </source>
</evidence>
<feature type="domain" description="MotA/TolQ/ExbB proton channel" evidence="14">
    <location>
        <begin position="135"/>
        <end position="239"/>
    </location>
</feature>
<dbReference type="InterPro" id="IPR046786">
    <property type="entry name" value="MotA_N"/>
</dbReference>